<evidence type="ECO:0000256" key="6">
    <source>
        <dbReference type="ARBA" id="ARBA00022598"/>
    </source>
</evidence>
<dbReference type="NCBIfam" id="TIGR00414">
    <property type="entry name" value="serS"/>
    <property type="match status" value="1"/>
</dbReference>
<keyword evidence="10" id="KW-0030">Aminoacyl-tRNA synthetase</keyword>
<name>A0AA35RR10_GEOBA</name>
<comment type="similarity">
    <text evidence="3">Belongs to the class-II aminoacyl-tRNA synthetase family. Type-1 seryl-tRNA synthetase subfamily.</text>
</comment>
<evidence type="ECO:0000256" key="2">
    <source>
        <dbReference type="ARBA" id="ARBA00005045"/>
    </source>
</evidence>
<evidence type="ECO:0000256" key="12">
    <source>
        <dbReference type="ARBA" id="ARBA00033352"/>
    </source>
</evidence>
<comment type="caution">
    <text evidence="19">The sequence shown here is derived from an EMBL/GenBank/DDBJ whole genome shotgun (WGS) entry which is preliminary data.</text>
</comment>
<dbReference type="PROSITE" id="PS50862">
    <property type="entry name" value="AA_TRNA_LIGASE_II"/>
    <property type="match status" value="1"/>
</dbReference>
<evidence type="ECO:0000256" key="10">
    <source>
        <dbReference type="ARBA" id="ARBA00023146"/>
    </source>
</evidence>
<evidence type="ECO:0000256" key="1">
    <source>
        <dbReference type="ARBA" id="ARBA00004496"/>
    </source>
</evidence>
<dbReference type="Pfam" id="PF00587">
    <property type="entry name" value="tRNA-synt_2b"/>
    <property type="match status" value="1"/>
</dbReference>
<comment type="pathway">
    <text evidence="2">Aminoacyl-tRNA biosynthesis; selenocysteinyl-tRNA(Sec) biosynthesis; L-seryl-tRNA(Sec) from L-serine and tRNA(Sec): step 1/1.</text>
</comment>
<keyword evidence="8 17" id="KW-0067">ATP-binding</keyword>
<dbReference type="InterPro" id="IPR002317">
    <property type="entry name" value="Ser-tRNA-ligase_type_1"/>
</dbReference>
<dbReference type="PRINTS" id="PR00981">
    <property type="entry name" value="TRNASYNTHSER"/>
</dbReference>
<feature type="binding site" evidence="16">
    <location>
        <position position="232"/>
    </location>
    <ligand>
        <name>L-serine</name>
        <dbReference type="ChEBI" id="CHEBI:33384"/>
    </ligand>
</feature>
<evidence type="ECO:0000259" key="18">
    <source>
        <dbReference type="PROSITE" id="PS50862"/>
    </source>
</evidence>
<dbReference type="InterPro" id="IPR006195">
    <property type="entry name" value="aa-tRNA-synth_II"/>
</dbReference>
<comment type="catalytic activity">
    <reaction evidence="14">
        <text>tRNA(Sec) + L-serine + ATP = L-seryl-tRNA(Sec) + AMP + diphosphate + H(+)</text>
        <dbReference type="Rhea" id="RHEA:42580"/>
        <dbReference type="Rhea" id="RHEA-COMP:9742"/>
        <dbReference type="Rhea" id="RHEA-COMP:10128"/>
        <dbReference type="ChEBI" id="CHEBI:15378"/>
        <dbReference type="ChEBI" id="CHEBI:30616"/>
        <dbReference type="ChEBI" id="CHEBI:33019"/>
        <dbReference type="ChEBI" id="CHEBI:33384"/>
        <dbReference type="ChEBI" id="CHEBI:78442"/>
        <dbReference type="ChEBI" id="CHEBI:78533"/>
        <dbReference type="ChEBI" id="CHEBI:456215"/>
        <dbReference type="EC" id="6.1.1.11"/>
    </reaction>
</comment>
<dbReference type="Gene3D" id="3.30.930.10">
    <property type="entry name" value="Bira Bifunctional Protein, Domain 2"/>
    <property type="match status" value="1"/>
</dbReference>
<evidence type="ECO:0000256" key="5">
    <source>
        <dbReference type="ARBA" id="ARBA00022490"/>
    </source>
</evidence>
<comment type="subcellular location">
    <subcellularLocation>
        <location evidence="1">Cytoplasm</location>
    </subcellularLocation>
</comment>
<dbReference type="Pfam" id="PF02403">
    <property type="entry name" value="Seryl_tRNA_N"/>
    <property type="match status" value="1"/>
</dbReference>
<dbReference type="Gene3D" id="1.10.287.40">
    <property type="entry name" value="Serine-tRNA synthetase, tRNA binding domain"/>
    <property type="match status" value="1"/>
</dbReference>
<dbReference type="GO" id="GO:0004828">
    <property type="term" value="F:serine-tRNA ligase activity"/>
    <property type="evidence" value="ECO:0007669"/>
    <property type="project" value="UniProtKB-EC"/>
</dbReference>
<evidence type="ECO:0000256" key="3">
    <source>
        <dbReference type="ARBA" id="ARBA00010728"/>
    </source>
</evidence>
<comment type="catalytic activity">
    <reaction evidence="15">
        <text>tRNA(Ser) + L-serine + ATP = L-seryl-tRNA(Ser) + AMP + diphosphate + H(+)</text>
        <dbReference type="Rhea" id="RHEA:12292"/>
        <dbReference type="Rhea" id="RHEA-COMP:9669"/>
        <dbReference type="Rhea" id="RHEA-COMP:9703"/>
        <dbReference type="ChEBI" id="CHEBI:15378"/>
        <dbReference type="ChEBI" id="CHEBI:30616"/>
        <dbReference type="ChEBI" id="CHEBI:33019"/>
        <dbReference type="ChEBI" id="CHEBI:33384"/>
        <dbReference type="ChEBI" id="CHEBI:78442"/>
        <dbReference type="ChEBI" id="CHEBI:78533"/>
        <dbReference type="ChEBI" id="CHEBI:456215"/>
        <dbReference type="EC" id="6.1.1.11"/>
    </reaction>
</comment>
<evidence type="ECO:0000313" key="19">
    <source>
        <dbReference type="EMBL" id="CAI8016138.1"/>
    </source>
</evidence>
<keyword evidence="9" id="KW-0648">Protein biosynthesis</keyword>
<protein>
    <recommendedName>
        <fullName evidence="13">Serine--tRNA ligase</fullName>
        <ecNumber evidence="4">6.1.1.11</ecNumber>
    </recommendedName>
    <alternativeName>
        <fullName evidence="11">Seryl-tRNA synthetase</fullName>
    </alternativeName>
    <alternativeName>
        <fullName evidence="12">Seryl-tRNA(Ser/Sec) synthetase</fullName>
    </alternativeName>
</protein>
<sequence length="427" mass="46589">MLDPALFREDPAAVEAKLAVRGDGLADVLAEVRRLDGERRALIPLLEEARHAKKTIGARIGRAKRDGEPVDALMAAGGAHTATIDTHEGRLEEVEQARSALLLKLPNVAHESVPVGGGEADNVEVRRHGDPPAFDFDPQSHADLGPALGIVDFERGVKLAGTRFTVLSGAGARLSRALIDFMLDLHTGEHGYVEVAPPFLANPTALVSTGQLPKFEDDLFKIDGWDLYLIPTAEVPLANLHRGEFLDRRDLPLLYTAYTPCFRSEAGSYGADVRGLIRQHQFDKVELVAYTRPEESYAMLETLTGHAEAVLQRLGLAYRTVALCTRDMGFAAAKTYDIEVWLPGQGKYREISSCSNTEAFQARRAGIKYRPDGKGRAELVHTLNGSGLAVGRTLIAILENYQQADGSVVVPEALRPYMRGLEVITPR</sequence>
<dbReference type="Proteomes" id="UP001174909">
    <property type="component" value="Unassembled WGS sequence"/>
</dbReference>
<keyword evidence="6 19" id="KW-0436">Ligase</keyword>
<dbReference type="CDD" id="cd00770">
    <property type="entry name" value="SerRS_core"/>
    <property type="match status" value="1"/>
</dbReference>
<dbReference type="GO" id="GO:0005524">
    <property type="term" value="F:ATP binding"/>
    <property type="evidence" value="ECO:0007669"/>
    <property type="project" value="UniProtKB-KW"/>
</dbReference>
<dbReference type="SUPFAM" id="SSF46589">
    <property type="entry name" value="tRNA-binding arm"/>
    <property type="match status" value="1"/>
</dbReference>
<evidence type="ECO:0000256" key="14">
    <source>
        <dbReference type="ARBA" id="ARBA00047929"/>
    </source>
</evidence>
<dbReference type="AlphaFoldDB" id="A0AA35RR10"/>
<keyword evidence="7" id="KW-0547">Nucleotide-binding</keyword>
<evidence type="ECO:0000313" key="20">
    <source>
        <dbReference type="Proteomes" id="UP001174909"/>
    </source>
</evidence>
<dbReference type="GO" id="GO:0006434">
    <property type="term" value="P:seryl-tRNA aminoacylation"/>
    <property type="evidence" value="ECO:0007669"/>
    <property type="project" value="InterPro"/>
</dbReference>
<gene>
    <name evidence="19" type="ORF">GBAR_LOCUS9924</name>
</gene>
<evidence type="ECO:0000256" key="9">
    <source>
        <dbReference type="ARBA" id="ARBA00022917"/>
    </source>
</evidence>
<dbReference type="InterPro" id="IPR002314">
    <property type="entry name" value="aa-tRNA-synt_IIb"/>
</dbReference>
<evidence type="ECO:0000256" key="4">
    <source>
        <dbReference type="ARBA" id="ARBA00012840"/>
    </source>
</evidence>
<proteinExistence type="inferred from homology"/>
<feature type="binding site" evidence="17">
    <location>
        <begin position="263"/>
        <end position="265"/>
    </location>
    <ligand>
        <name>ATP</name>
        <dbReference type="ChEBI" id="CHEBI:30616"/>
    </ligand>
</feature>
<dbReference type="InterPro" id="IPR045864">
    <property type="entry name" value="aa-tRNA-synth_II/BPL/LPL"/>
</dbReference>
<reference evidence="19" key="1">
    <citation type="submission" date="2023-03" db="EMBL/GenBank/DDBJ databases">
        <authorList>
            <person name="Steffen K."/>
            <person name="Cardenas P."/>
        </authorList>
    </citation>
    <scope>NUCLEOTIDE SEQUENCE</scope>
</reference>
<evidence type="ECO:0000256" key="8">
    <source>
        <dbReference type="ARBA" id="ARBA00022840"/>
    </source>
</evidence>
<dbReference type="SUPFAM" id="SSF55681">
    <property type="entry name" value="Class II aaRS and biotin synthetases"/>
    <property type="match status" value="1"/>
</dbReference>
<feature type="binding site" evidence="17">
    <location>
        <begin position="350"/>
        <end position="353"/>
    </location>
    <ligand>
        <name>ATP</name>
        <dbReference type="ChEBI" id="CHEBI:30616"/>
    </ligand>
</feature>
<dbReference type="EC" id="6.1.1.11" evidence="4"/>
<feature type="domain" description="Aminoacyl-transfer RNA synthetases class-II family profile" evidence="18">
    <location>
        <begin position="173"/>
        <end position="411"/>
    </location>
</feature>
<dbReference type="EMBL" id="CASHTH010001500">
    <property type="protein sequence ID" value="CAI8016138.1"/>
    <property type="molecule type" value="Genomic_DNA"/>
</dbReference>
<dbReference type="PANTHER" id="PTHR43697">
    <property type="entry name" value="SERYL-TRNA SYNTHETASE"/>
    <property type="match status" value="1"/>
</dbReference>
<keyword evidence="20" id="KW-1185">Reference proteome</keyword>
<evidence type="ECO:0000256" key="15">
    <source>
        <dbReference type="ARBA" id="ARBA00048823"/>
    </source>
</evidence>
<dbReference type="InterPro" id="IPR033729">
    <property type="entry name" value="SerRS_core"/>
</dbReference>
<evidence type="ECO:0000256" key="7">
    <source>
        <dbReference type="ARBA" id="ARBA00022741"/>
    </source>
</evidence>
<evidence type="ECO:0000256" key="11">
    <source>
        <dbReference type="ARBA" id="ARBA00031113"/>
    </source>
</evidence>
<dbReference type="InterPro" id="IPR010978">
    <property type="entry name" value="tRNA-bd_arm"/>
</dbReference>
<dbReference type="PANTHER" id="PTHR43697:SF1">
    <property type="entry name" value="SERINE--TRNA LIGASE"/>
    <property type="match status" value="1"/>
</dbReference>
<dbReference type="InterPro" id="IPR042103">
    <property type="entry name" value="SerRS_1_N_sf"/>
</dbReference>
<dbReference type="GO" id="GO:0005737">
    <property type="term" value="C:cytoplasm"/>
    <property type="evidence" value="ECO:0007669"/>
    <property type="project" value="UniProtKB-SubCell"/>
</dbReference>
<accession>A0AA35RR10</accession>
<feature type="binding site" evidence="16">
    <location>
        <position position="286"/>
    </location>
    <ligand>
        <name>L-serine</name>
        <dbReference type="ChEBI" id="CHEBI:33384"/>
    </ligand>
</feature>
<keyword evidence="5" id="KW-0963">Cytoplasm</keyword>
<evidence type="ECO:0000256" key="13">
    <source>
        <dbReference type="ARBA" id="ARBA00039158"/>
    </source>
</evidence>
<evidence type="ECO:0000256" key="16">
    <source>
        <dbReference type="PIRSR" id="PIRSR001529-1"/>
    </source>
</evidence>
<organism evidence="19 20">
    <name type="scientific">Geodia barretti</name>
    <name type="common">Barrett's horny sponge</name>
    <dbReference type="NCBI Taxonomy" id="519541"/>
    <lineage>
        <taxon>Eukaryota</taxon>
        <taxon>Metazoa</taxon>
        <taxon>Porifera</taxon>
        <taxon>Demospongiae</taxon>
        <taxon>Heteroscleromorpha</taxon>
        <taxon>Tetractinellida</taxon>
        <taxon>Astrophorina</taxon>
        <taxon>Geodiidae</taxon>
        <taxon>Geodia</taxon>
    </lineage>
</organism>
<dbReference type="HAMAP" id="MF_00176">
    <property type="entry name" value="Ser_tRNA_synth_type1"/>
    <property type="match status" value="1"/>
</dbReference>
<feature type="binding site" evidence="16">
    <location>
        <position position="384"/>
    </location>
    <ligand>
        <name>L-serine</name>
        <dbReference type="ChEBI" id="CHEBI:33384"/>
    </ligand>
</feature>
<evidence type="ECO:0000256" key="17">
    <source>
        <dbReference type="PIRSR" id="PIRSR001529-2"/>
    </source>
</evidence>
<feature type="binding site" evidence="16">
    <location>
        <position position="263"/>
    </location>
    <ligand>
        <name>L-serine</name>
        <dbReference type="ChEBI" id="CHEBI:33384"/>
    </ligand>
</feature>
<dbReference type="PIRSF" id="PIRSF001529">
    <property type="entry name" value="Ser-tRNA-synth_IIa"/>
    <property type="match status" value="1"/>
</dbReference>
<dbReference type="InterPro" id="IPR015866">
    <property type="entry name" value="Ser-tRNA-synth_1_N"/>
</dbReference>